<protein>
    <submittedName>
        <fullName evidence="5">ABC transporter, putative</fullName>
    </submittedName>
</protein>
<evidence type="ECO:0000313" key="6">
    <source>
        <dbReference type="Proteomes" id="UP000051952"/>
    </source>
</evidence>
<keyword evidence="4" id="KW-0067">ATP-binding</keyword>
<dbReference type="Gene3D" id="3.40.50.300">
    <property type="entry name" value="P-loop containing nucleotide triphosphate hydrolases"/>
    <property type="match status" value="1"/>
</dbReference>
<dbReference type="OrthoDB" id="250133at2759"/>
<dbReference type="PANTHER" id="PTHR24223:SF443">
    <property type="entry name" value="MULTIDRUG-RESISTANCE LIKE PROTEIN 1, ISOFORM I"/>
    <property type="match status" value="1"/>
</dbReference>
<evidence type="ECO:0000256" key="3">
    <source>
        <dbReference type="ARBA" id="ARBA00022741"/>
    </source>
</evidence>
<dbReference type="OMA" id="HEMCEDA"/>
<keyword evidence="3" id="KW-0547">Nucleotide-binding</keyword>
<organism evidence="5 6">
    <name type="scientific">Bodo saltans</name>
    <name type="common">Flagellated protozoan</name>
    <dbReference type="NCBI Taxonomy" id="75058"/>
    <lineage>
        <taxon>Eukaryota</taxon>
        <taxon>Discoba</taxon>
        <taxon>Euglenozoa</taxon>
        <taxon>Kinetoplastea</taxon>
        <taxon>Metakinetoplastina</taxon>
        <taxon>Eubodonida</taxon>
        <taxon>Bodonidae</taxon>
        <taxon>Bodo</taxon>
    </lineage>
</organism>
<dbReference type="InterPro" id="IPR050173">
    <property type="entry name" value="ABC_transporter_C-like"/>
</dbReference>
<dbReference type="GO" id="GO:0012505">
    <property type="term" value="C:endomembrane system"/>
    <property type="evidence" value="ECO:0007669"/>
    <property type="project" value="UniProtKB-SubCell"/>
</dbReference>
<keyword evidence="2" id="KW-0677">Repeat</keyword>
<dbReference type="VEuPathDB" id="TriTrypDB:BSAL_31480"/>
<dbReference type="GO" id="GO:0042626">
    <property type="term" value="F:ATPase-coupled transmembrane transporter activity"/>
    <property type="evidence" value="ECO:0007669"/>
    <property type="project" value="TreeGrafter"/>
</dbReference>
<sequence>QRQLLCLARALLKNCKILLLDEATASVDFEADALIQRTLRTAFKDCTVLTIAHRLATVIDSDRIMLMEHGVLKEYDSPANLVRRDESLFNAMLKRLGPEQYGMLYNEALAAEKR</sequence>
<dbReference type="GO" id="GO:0016020">
    <property type="term" value="C:membrane"/>
    <property type="evidence" value="ECO:0007669"/>
    <property type="project" value="TreeGrafter"/>
</dbReference>
<reference evidence="6" key="1">
    <citation type="submission" date="2015-09" db="EMBL/GenBank/DDBJ databases">
        <authorList>
            <consortium name="Pathogen Informatics"/>
        </authorList>
    </citation>
    <scope>NUCLEOTIDE SEQUENCE [LARGE SCALE GENOMIC DNA]</scope>
    <source>
        <strain evidence="6">Lake Konstanz</strain>
    </source>
</reference>
<comment type="subcellular location">
    <subcellularLocation>
        <location evidence="1">Endomembrane system</location>
        <topology evidence="1">Multi-pass membrane protein</topology>
    </subcellularLocation>
</comment>
<dbReference type="SUPFAM" id="SSF52540">
    <property type="entry name" value="P-loop containing nucleoside triphosphate hydrolases"/>
    <property type="match status" value="1"/>
</dbReference>
<proteinExistence type="predicted"/>
<accession>A0A0S4JIS0</accession>
<dbReference type="Proteomes" id="UP000051952">
    <property type="component" value="Unassembled WGS sequence"/>
</dbReference>
<evidence type="ECO:0000313" key="5">
    <source>
        <dbReference type="EMBL" id="CUG91357.1"/>
    </source>
</evidence>
<feature type="non-terminal residue" evidence="5">
    <location>
        <position position="1"/>
    </location>
</feature>
<evidence type="ECO:0000256" key="4">
    <source>
        <dbReference type="ARBA" id="ARBA00022840"/>
    </source>
</evidence>
<dbReference type="PANTHER" id="PTHR24223">
    <property type="entry name" value="ATP-BINDING CASSETTE SUB-FAMILY C"/>
    <property type="match status" value="1"/>
</dbReference>
<dbReference type="AlphaFoldDB" id="A0A0S4JIS0"/>
<dbReference type="EMBL" id="CYKH01001912">
    <property type="protein sequence ID" value="CUG91357.1"/>
    <property type="molecule type" value="Genomic_DNA"/>
</dbReference>
<dbReference type="InterPro" id="IPR027417">
    <property type="entry name" value="P-loop_NTPase"/>
</dbReference>
<gene>
    <name evidence="5" type="ORF">BSAL_31480</name>
</gene>
<keyword evidence="6" id="KW-1185">Reference proteome</keyword>
<dbReference type="GO" id="GO:0005524">
    <property type="term" value="F:ATP binding"/>
    <property type="evidence" value="ECO:0007669"/>
    <property type="project" value="UniProtKB-KW"/>
</dbReference>
<evidence type="ECO:0000256" key="2">
    <source>
        <dbReference type="ARBA" id="ARBA00022737"/>
    </source>
</evidence>
<name>A0A0S4JIS0_BODSA</name>
<evidence type="ECO:0000256" key="1">
    <source>
        <dbReference type="ARBA" id="ARBA00004127"/>
    </source>
</evidence>